<dbReference type="EMBL" id="JBHRZT010000020">
    <property type="protein sequence ID" value="MFC3883029.1"/>
    <property type="molecule type" value="Genomic_DNA"/>
</dbReference>
<keyword evidence="3 7" id="KW-1133">Transmembrane helix</keyword>
<dbReference type="HAMAP" id="MF_02065">
    <property type="entry name" value="MltG"/>
    <property type="match status" value="1"/>
</dbReference>
<dbReference type="PANTHER" id="PTHR30518:SF2">
    <property type="entry name" value="ENDOLYTIC MUREIN TRANSGLYCOSYLASE"/>
    <property type="match status" value="1"/>
</dbReference>
<dbReference type="NCBIfam" id="TIGR00247">
    <property type="entry name" value="endolytic transglycosylase MltG"/>
    <property type="match status" value="1"/>
</dbReference>
<evidence type="ECO:0000256" key="4">
    <source>
        <dbReference type="ARBA" id="ARBA00023136"/>
    </source>
</evidence>
<dbReference type="EC" id="4.2.2.29" evidence="7"/>
<accession>A0ABV8B0E4</accession>
<gene>
    <name evidence="7 8" type="primary">mltG</name>
    <name evidence="8" type="ORF">ACFOU2_05690</name>
</gene>
<proteinExistence type="inferred from homology"/>
<sequence>MVFGLMGLLIASMAVGAFIYINSALSPVNEKSKNIVEITISRGSSVGTIAKRLEDQGVIKDERVFRYYVKLKNEQSFQAGNYAFSQAMSVKEIIRSLQTGESAQKPKIRLPIPEGSQLVQISEIIAANTGYTKEQVLKKMSDKQFIQILSKKYPDLITNEVFAKNIKYPLEGYFYPATYSFYTDKVSLEEILDKMVGKTNEVIHKYKPLMKEKNVTSHKLLTMASLIEEEATEKTDREKIASVFYNRLEAGMPLQTDPTVLYALGEHKDRVFYKDLKVESPYNTYKVKGLTPGPIANAGELSIVAALKPAETEYLYFLATSTGEVIFTKTLEEHNKQKALHITKQENTSS</sequence>
<evidence type="ECO:0000256" key="3">
    <source>
        <dbReference type="ARBA" id="ARBA00022989"/>
    </source>
</evidence>
<comment type="caution">
    <text evidence="8">The sequence shown here is derived from an EMBL/GenBank/DDBJ whole genome shotgun (WGS) entry which is preliminary data.</text>
</comment>
<evidence type="ECO:0000313" key="8">
    <source>
        <dbReference type="EMBL" id="MFC3883029.1"/>
    </source>
</evidence>
<keyword evidence="9" id="KW-1185">Reference proteome</keyword>
<dbReference type="CDD" id="cd08010">
    <property type="entry name" value="MltG_like"/>
    <property type="match status" value="1"/>
</dbReference>
<evidence type="ECO:0000313" key="9">
    <source>
        <dbReference type="Proteomes" id="UP001595752"/>
    </source>
</evidence>
<comment type="function">
    <text evidence="7">Functions as a peptidoglycan terminase that cleaves nascent peptidoglycan strands endolytically to terminate their elongation.</text>
</comment>
<comment type="catalytic activity">
    <reaction evidence="7">
        <text>a peptidoglycan chain = a peptidoglycan chain with N-acetyl-1,6-anhydromuramyl-[peptide] at the reducing end + a peptidoglycan chain with N-acetylglucosamine at the non-reducing end.</text>
        <dbReference type="EC" id="4.2.2.29"/>
    </reaction>
</comment>
<dbReference type="PANTHER" id="PTHR30518">
    <property type="entry name" value="ENDOLYTIC MUREIN TRANSGLYCOSYLASE"/>
    <property type="match status" value="1"/>
</dbReference>
<dbReference type="RefSeq" id="WP_377913600.1">
    <property type="nucleotide sequence ID" value="NZ_JBHRZT010000020.1"/>
</dbReference>
<dbReference type="InterPro" id="IPR003770">
    <property type="entry name" value="MLTG-like"/>
</dbReference>
<dbReference type="Pfam" id="PF02618">
    <property type="entry name" value="YceG"/>
    <property type="match status" value="1"/>
</dbReference>
<evidence type="ECO:0000256" key="2">
    <source>
        <dbReference type="ARBA" id="ARBA00022692"/>
    </source>
</evidence>
<protein>
    <recommendedName>
        <fullName evidence="7">Endolytic murein transglycosylase</fullName>
        <ecNumber evidence="7">4.2.2.29</ecNumber>
    </recommendedName>
    <alternativeName>
        <fullName evidence="7">Peptidoglycan lytic transglycosylase</fullName>
    </alternativeName>
    <alternativeName>
        <fullName evidence="7">Peptidoglycan polymerization terminase</fullName>
    </alternativeName>
</protein>
<keyword evidence="1 7" id="KW-1003">Cell membrane</keyword>
<evidence type="ECO:0000256" key="5">
    <source>
        <dbReference type="ARBA" id="ARBA00023239"/>
    </source>
</evidence>
<comment type="similarity">
    <text evidence="7">Belongs to the transglycosylase MltG family.</text>
</comment>
<dbReference type="Proteomes" id="UP001595752">
    <property type="component" value="Unassembled WGS sequence"/>
</dbReference>
<keyword evidence="5 7" id="KW-0456">Lyase</keyword>
<name>A0ABV8B0E4_9BACI</name>
<keyword evidence="2 7" id="KW-0812">Transmembrane</keyword>
<keyword evidence="4 7" id="KW-0472">Membrane</keyword>
<feature type="site" description="Important for catalytic activity" evidence="7">
    <location>
        <position position="230"/>
    </location>
</feature>
<evidence type="ECO:0000256" key="1">
    <source>
        <dbReference type="ARBA" id="ARBA00022475"/>
    </source>
</evidence>
<organism evidence="8 9">
    <name type="scientific">Bacillus songklensis</name>
    <dbReference type="NCBI Taxonomy" id="1069116"/>
    <lineage>
        <taxon>Bacteria</taxon>
        <taxon>Bacillati</taxon>
        <taxon>Bacillota</taxon>
        <taxon>Bacilli</taxon>
        <taxon>Bacillales</taxon>
        <taxon>Bacillaceae</taxon>
        <taxon>Bacillus</taxon>
    </lineage>
</organism>
<dbReference type="Gene3D" id="3.30.1490.480">
    <property type="entry name" value="Endolytic murein transglycosylase"/>
    <property type="match status" value="1"/>
</dbReference>
<dbReference type="Gene3D" id="3.30.160.60">
    <property type="entry name" value="Classic Zinc Finger"/>
    <property type="match status" value="1"/>
</dbReference>
<evidence type="ECO:0000256" key="6">
    <source>
        <dbReference type="ARBA" id="ARBA00023316"/>
    </source>
</evidence>
<evidence type="ECO:0000256" key="7">
    <source>
        <dbReference type="HAMAP-Rule" id="MF_02065"/>
    </source>
</evidence>
<keyword evidence="6 7" id="KW-0961">Cell wall biogenesis/degradation</keyword>
<reference evidence="9" key="1">
    <citation type="journal article" date="2019" name="Int. J. Syst. Evol. Microbiol.">
        <title>The Global Catalogue of Microorganisms (GCM) 10K type strain sequencing project: providing services to taxonomists for standard genome sequencing and annotation.</title>
        <authorList>
            <consortium name="The Broad Institute Genomics Platform"/>
            <consortium name="The Broad Institute Genome Sequencing Center for Infectious Disease"/>
            <person name="Wu L."/>
            <person name="Ma J."/>
        </authorList>
    </citation>
    <scope>NUCLEOTIDE SEQUENCE [LARGE SCALE GENOMIC DNA]</scope>
    <source>
        <strain evidence="9">CCUG 61889</strain>
    </source>
</reference>